<keyword evidence="4" id="KW-0540">Nuclease</keyword>
<evidence type="ECO:0000313" key="10">
    <source>
        <dbReference type="EMBL" id="CAF4942068.1"/>
    </source>
</evidence>
<comment type="cofactor">
    <cofactor evidence="1">
        <name>a divalent metal cation</name>
        <dbReference type="ChEBI" id="CHEBI:60240"/>
    </cofactor>
</comment>
<organism evidence="9 11">
    <name type="scientific">Pieris macdunnoughi</name>
    <dbReference type="NCBI Taxonomy" id="345717"/>
    <lineage>
        <taxon>Eukaryota</taxon>
        <taxon>Metazoa</taxon>
        <taxon>Ecdysozoa</taxon>
        <taxon>Arthropoda</taxon>
        <taxon>Hexapoda</taxon>
        <taxon>Insecta</taxon>
        <taxon>Pterygota</taxon>
        <taxon>Neoptera</taxon>
        <taxon>Endopterygota</taxon>
        <taxon>Lepidoptera</taxon>
        <taxon>Glossata</taxon>
        <taxon>Ditrysia</taxon>
        <taxon>Papilionoidea</taxon>
        <taxon>Pieridae</taxon>
        <taxon>Pierinae</taxon>
        <taxon>Pieris</taxon>
    </lineage>
</organism>
<keyword evidence="6" id="KW-0378">Hydrolase</keyword>
<dbReference type="GO" id="GO:0004518">
    <property type="term" value="F:nuclease activity"/>
    <property type="evidence" value="ECO:0007669"/>
    <property type="project" value="UniProtKB-KW"/>
</dbReference>
<feature type="domain" description="DDE Tnp4" evidence="8">
    <location>
        <begin position="177"/>
        <end position="342"/>
    </location>
</feature>
<comment type="similarity">
    <text evidence="3">Belongs to the HARBI1 family.</text>
</comment>
<accession>A0A821P1B0</accession>
<protein>
    <recommendedName>
        <fullName evidence="8">DDE Tnp4 domain-containing protein</fullName>
    </recommendedName>
</protein>
<dbReference type="EMBL" id="CAJOBZ010000067">
    <property type="protein sequence ID" value="CAF4942068.1"/>
    <property type="molecule type" value="Genomic_DNA"/>
</dbReference>
<dbReference type="InterPro" id="IPR027806">
    <property type="entry name" value="HARBI1_dom"/>
</dbReference>
<evidence type="ECO:0000256" key="3">
    <source>
        <dbReference type="ARBA" id="ARBA00006958"/>
    </source>
</evidence>
<keyword evidence="7" id="KW-0539">Nucleus</keyword>
<evidence type="ECO:0000256" key="4">
    <source>
        <dbReference type="ARBA" id="ARBA00022722"/>
    </source>
</evidence>
<dbReference type="GO" id="GO:0016787">
    <property type="term" value="F:hydrolase activity"/>
    <property type="evidence" value="ECO:0007669"/>
    <property type="project" value="UniProtKB-KW"/>
</dbReference>
<comment type="caution">
    <text evidence="9">The sequence shown here is derived from an EMBL/GenBank/DDBJ whole genome shotgun (WGS) entry which is preliminary data.</text>
</comment>
<evidence type="ECO:0000256" key="6">
    <source>
        <dbReference type="ARBA" id="ARBA00022801"/>
    </source>
</evidence>
<dbReference type="Pfam" id="PF13359">
    <property type="entry name" value="DDE_Tnp_4"/>
    <property type="match status" value="1"/>
</dbReference>
<proteinExistence type="inferred from homology"/>
<evidence type="ECO:0000256" key="7">
    <source>
        <dbReference type="ARBA" id="ARBA00023242"/>
    </source>
</evidence>
<dbReference type="EMBL" id="CAJOBZ010000005">
    <property type="protein sequence ID" value="CAF4793578.1"/>
    <property type="molecule type" value="Genomic_DNA"/>
</dbReference>
<dbReference type="OrthoDB" id="6627079at2759"/>
<name>A0A821P1B0_9NEOP</name>
<dbReference type="InterPro" id="IPR045249">
    <property type="entry name" value="HARBI1-like"/>
</dbReference>
<evidence type="ECO:0000256" key="1">
    <source>
        <dbReference type="ARBA" id="ARBA00001968"/>
    </source>
</evidence>
<keyword evidence="5" id="KW-0479">Metal-binding</keyword>
<evidence type="ECO:0000259" key="8">
    <source>
        <dbReference type="Pfam" id="PF13359"/>
    </source>
</evidence>
<sequence>MPAIAHNLAVTCACYIIINSISKKVKSRRRRRWWELEVFRNRNKHGGIPLMRDLKFQHTSGKYKNFTRMSPIDVEYLINMIGPVIKKTDTKFRNAISVKERLSITLRFLASGDSFTSLQYTFRVSKQAISLIVPETCQAILNVLKQQIKLPNTPHKWEQISAEFLNMWNLPNAVGAMDGKHITLQAPFNSGSEFFNYKDFFSIVMFALVDASYNFLFVDVGCQGRISDGGVFNNSVLKTKIDNDSLNLPPPKALEGTDYIVPNYFVADSAFPLSNYIMKPYSGQHAKGSMKRVFNYRLSRARRVVENTFGILSSVFRLLRKPLLLEPEKAQLIVMTICHLHNFLRRSPNSVNTYTPRGTFDTEIEGTIVPGRWRVDNTATTSFLPITNTPRRPTLTAVNMRDQIAEYCYNVRTLPWQNDA</sequence>
<evidence type="ECO:0000256" key="2">
    <source>
        <dbReference type="ARBA" id="ARBA00004123"/>
    </source>
</evidence>
<reference evidence="9" key="1">
    <citation type="submission" date="2021-02" db="EMBL/GenBank/DDBJ databases">
        <authorList>
            <person name="Steward A R."/>
        </authorList>
    </citation>
    <scope>NUCLEOTIDE SEQUENCE</scope>
</reference>
<dbReference type="GO" id="GO:0005634">
    <property type="term" value="C:nucleus"/>
    <property type="evidence" value="ECO:0007669"/>
    <property type="project" value="UniProtKB-SubCell"/>
</dbReference>
<dbReference type="PANTHER" id="PTHR22930:SF269">
    <property type="entry name" value="NUCLEASE HARBI1-LIKE PROTEIN"/>
    <property type="match status" value="1"/>
</dbReference>
<evidence type="ECO:0000313" key="9">
    <source>
        <dbReference type="EMBL" id="CAF4793578.1"/>
    </source>
</evidence>
<dbReference type="PANTHER" id="PTHR22930">
    <property type="match status" value="1"/>
</dbReference>
<keyword evidence="11" id="KW-1185">Reference proteome</keyword>
<evidence type="ECO:0000256" key="5">
    <source>
        <dbReference type="ARBA" id="ARBA00022723"/>
    </source>
</evidence>
<comment type="subcellular location">
    <subcellularLocation>
        <location evidence="2">Nucleus</location>
    </subcellularLocation>
</comment>
<evidence type="ECO:0000313" key="11">
    <source>
        <dbReference type="Proteomes" id="UP000663880"/>
    </source>
</evidence>
<gene>
    <name evidence="10" type="ORF">PMACD_LOCUS14818</name>
    <name evidence="9" type="ORF">PMACD_LOCUS3030</name>
</gene>
<dbReference type="AlphaFoldDB" id="A0A821P1B0"/>
<dbReference type="GO" id="GO:0046872">
    <property type="term" value="F:metal ion binding"/>
    <property type="evidence" value="ECO:0007669"/>
    <property type="project" value="UniProtKB-KW"/>
</dbReference>
<dbReference type="Proteomes" id="UP000663880">
    <property type="component" value="Unassembled WGS sequence"/>
</dbReference>